<organism evidence="12 13">
    <name type="scientific">Nonomuraea antimicrobica</name>
    <dbReference type="NCBI Taxonomy" id="561173"/>
    <lineage>
        <taxon>Bacteria</taxon>
        <taxon>Bacillati</taxon>
        <taxon>Actinomycetota</taxon>
        <taxon>Actinomycetes</taxon>
        <taxon>Streptosporangiales</taxon>
        <taxon>Streptosporangiaceae</taxon>
        <taxon>Nonomuraea</taxon>
    </lineage>
</organism>
<evidence type="ECO:0000256" key="4">
    <source>
        <dbReference type="ARBA" id="ARBA00002713"/>
    </source>
</evidence>
<dbReference type="InterPro" id="IPR004628">
    <property type="entry name" value="Man_deHydtase"/>
</dbReference>
<comment type="similarity">
    <text evidence="6">Belongs to the mannonate dehydratase family.</text>
</comment>
<dbReference type="EC" id="4.2.1.8" evidence="7"/>
<dbReference type="SUPFAM" id="SSF51658">
    <property type="entry name" value="Xylose isomerase-like"/>
    <property type="match status" value="1"/>
</dbReference>
<protein>
    <recommendedName>
        <fullName evidence="7">mannonate dehydratase</fullName>
        <ecNumber evidence="7">4.2.1.8</ecNumber>
    </recommendedName>
</protein>
<gene>
    <name evidence="12" type="primary">uxuA</name>
    <name evidence="12" type="ORF">GCM10022224_063210</name>
</gene>
<feature type="region of interest" description="Disordered" evidence="11">
    <location>
        <begin position="342"/>
        <end position="363"/>
    </location>
</feature>
<comment type="cofactor">
    <cofactor evidence="3">
        <name>Fe(2+)</name>
        <dbReference type="ChEBI" id="CHEBI:29033"/>
    </cofactor>
</comment>
<dbReference type="Gene3D" id="3.20.20.150">
    <property type="entry name" value="Divalent-metal-dependent TIM barrel enzymes"/>
    <property type="match status" value="1"/>
</dbReference>
<evidence type="ECO:0000256" key="9">
    <source>
        <dbReference type="ARBA" id="ARBA00023211"/>
    </source>
</evidence>
<keyword evidence="13" id="KW-1185">Reference proteome</keyword>
<evidence type="ECO:0000256" key="1">
    <source>
        <dbReference type="ARBA" id="ARBA00001794"/>
    </source>
</evidence>
<dbReference type="Pfam" id="PF03786">
    <property type="entry name" value="UxuA"/>
    <property type="match status" value="2"/>
</dbReference>
<proteinExistence type="inferred from homology"/>
<keyword evidence="10" id="KW-0456">Lyase</keyword>
<comment type="pathway">
    <text evidence="5">Carbohydrate metabolism; pentose and glucuronate interconversion.</text>
</comment>
<feature type="compositionally biased region" description="Basic and acidic residues" evidence="11">
    <location>
        <begin position="346"/>
        <end position="356"/>
    </location>
</feature>
<sequence length="363" mass="39467">MTIRISLGHIDRYDSRVATFAHQLGLTGVQLHTPDLLPGADGHWSLAELKALRERCDADGLSIDGLENVPVAHFWKIQRGLPGRDEQIANYRKTLRNLAAVGIDLLGYNFLATYVWRTDMAAKGRGGALVTAFDLDAAHRGNALAGYRLTPDQPVDEPITADQMWANHQYFLDAVLPVAEEVGVRLALHPDDPPVDEPLGGVARIFTSPAAIGRAREQAGGSPSWGLNLCLGTVSEMAGEQSVNEVIDLLGPSIFYVHFRDVRGTVPRFRECFLGEGNYNPARVIRRLADSGFAGFLIDDHVPAMIGDLDTWGDTSSEAYCSRGRAHAIGYLQGVLNGLALDEPDETRAPDGRLTRPEVSPSP</sequence>
<evidence type="ECO:0000256" key="7">
    <source>
        <dbReference type="ARBA" id="ARBA00012927"/>
    </source>
</evidence>
<evidence type="ECO:0000256" key="3">
    <source>
        <dbReference type="ARBA" id="ARBA00001954"/>
    </source>
</evidence>
<evidence type="ECO:0000256" key="8">
    <source>
        <dbReference type="ARBA" id="ARBA00023004"/>
    </source>
</evidence>
<evidence type="ECO:0000256" key="2">
    <source>
        <dbReference type="ARBA" id="ARBA00001936"/>
    </source>
</evidence>
<evidence type="ECO:0000256" key="5">
    <source>
        <dbReference type="ARBA" id="ARBA00004892"/>
    </source>
</evidence>
<evidence type="ECO:0000256" key="6">
    <source>
        <dbReference type="ARBA" id="ARBA00007389"/>
    </source>
</evidence>
<comment type="catalytic activity">
    <reaction evidence="1">
        <text>D-mannonate = 2-dehydro-3-deoxy-D-gluconate + H2O</text>
        <dbReference type="Rhea" id="RHEA:20097"/>
        <dbReference type="ChEBI" id="CHEBI:15377"/>
        <dbReference type="ChEBI" id="CHEBI:17767"/>
        <dbReference type="ChEBI" id="CHEBI:57990"/>
        <dbReference type="EC" id="4.2.1.8"/>
    </reaction>
</comment>
<dbReference type="RefSeq" id="WP_344886407.1">
    <property type="nucleotide sequence ID" value="NZ_BAAAZP010000111.1"/>
</dbReference>
<comment type="function">
    <text evidence="4">Catalyzes the dehydration of D-mannonate.</text>
</comment>
<comment type="caution">
    <text evidence="12">The sequence shown here is derived from an EMBL/GenBank/DDBJ whole genome shotgun (WGS) entry which is preliminary data.</text>
</comment>
<comment type="cofactor">
    <cofactor evidence="2">
        <name>Mn(2+)</name>
        <dbReference type="ChEBI" id="CHEBI:29035"/>
    </cofactor>
</comment>
<dbReference type="PANTHER" id="PTHR30387">
    <property type="entry name" value="MANNONATE DEHYDRATASE"/>
    <property type="match status" value="1"/>
</dbReference>
<dbReference type="Proteomes" id="UP001500902">
    <property type="component" value="Unassembled WGS sequence"/>
</dbReference>
<dbReference type="InterPro" id="IPR036237">
    <property type="entry name" value="Xyl_isomerase-like_sf"/>
</dbReference>
<dbReference type="PANTHER" id="PTHR30387:SF2">
    <property type="entry name" value="MANNONATE DEHYDRATASE"/>
    <property type="match status" value="1"/>
</dbReference>
<evidence type="ECO:0000313" key="12">
    <source>
        <dbReference type="EMBL" id="GAA3689103.1"/>
    </source>
</evidence>
<name>A0ABP7CJ26_9ACTN</name>
<evidence type="ECO:0000256" key="10">
    <source>
        <dbReference type="ARBA" id="ARBA00023239"/>
    </source>
</evidence>
<keyword evidence="8" id="KW-0408">Iron</keyword>
<dbReference type="EMBL" id="BAAAZP010000111">
    <property type="protein sequence ID" value="GAA3689103.1"/>
    <property type="molecule type" value="Genomic_DNA"/>
</dbReference>
<accession>A0ABP7CJ26</accession>
<evidence type="ECO:0000256" key="11">
    <source>
        <dbReference type="SAM" id="MobiDB-lite"/>
    </source>
</evidence>
<evidence type="ECO:0000313" key="13">
    <source>
        <dbReference type="Proteomes" id="UP001500902"/>
    </source>
</evidence>
<reference evidence="13" key="1">
    <citation type="journal article" date="2019" name="Int. J. Syst. Evol. Microbiol.">
        <title>The Global Catalogue of Microorganisms (GCM) 10K type strain sequencing project: providing services to taxonomists for standard genome sequencing and annotation.</title>
        <authorList>
            <consortium name="The Broad Institute Genomics Platform"/>
            <consortium name="The Broad Institute Genome Sequencing Center for Infectious Disease"/>
            <person name="Wu L."/>
            <person name="Ma J."/>
        </authorList>
    </citation>
    <scope>NUCLEOTIDE SEQUENCE [LARGE SCALE GENOMIC DNA]</scope>
    <source>
        <strain evidence="13">JCM 16904</strain>
    </source>
</reference>
<keyword evidence="9" id="KW-0464">Manganese</keyword>